<feature type="compositionally biased region" description="Basic and acidic residues" evidence="1">
    <location>
        <begin position="1263"/>
        <end position="1274"/>
    </location>
</feature>
<gene>
    <name evidence="3" type="ORF">TrCOL_g11980</name>
</gene>
<dbReference type="InterPro" id="IPR015915">
    <property type="entry name" value="Kelch-typ_b-propeller"/>
</dbReference>
<feature type="compositionally biased region" description="Acidic residues" evidence="1">
    <location>
        <begin position="932"/>
        <end position="941"/>
    </location>
</feature>
<dbReference type="OrthoDB" id="68380at2759"/>
<dbReference type="SUPFAM" id="SSF117281">
    <property type="entry name" value="Kelch motif"/>
    <property type="match status" value="1"/>
</dbReference>
<organism evidence="3 4">
    <name type="scientific">Triparma columacea</name>
    <dbReference type="NCBI Taxonomy" id="722753"/>
    <lineage>
        <taxon>Eukaryota</taxon>
        <taxon>Sar</taxon>
        <taxon>Stramenopiles</taxon>
        <taxon>Ochrophyta</taxon>
        <taxon>Bolidophyceae</taxon>
        <taxon>Parmales</taxon>
        <taxon>Triparmaceae</taxon>
        <taxon>Triparma</taxon>
    </lineage>
</organism>
<dbReference type="GO" id="GO:0003723">
    <property type="term" value="F:RNA binding"/>
    <property type="evidence" value="ECO:0007669"/>
    <property type="project" value="InterPro"/>
</dbReference>
<dbReference type="PANTHER" id="PTHR46528">
    <property type="entry name" value="PROTEIN SON"/>
    <property type="match status" value="1"/>
</dbReference>
<keyword evidence="2" id="KW-0472">Membrane</keyword>
<evidence type="ECO:0000256" key="1">
    <source>
        <dbReference type="SAM" id="MobiDB-lite"/>
    </source>
</evidence>
<feature type="region of interest" description="Disordered" evidence="1">
    <location>
        <begin position="914"/>
        <end position="941"/>
    </location>
</feature>
<feature type="region of interest" description="Disordered" evidence="1">
    <location>
        <begin position="1194"/>
        <end position="1322"/>
    </location>
</feature>
<sequence length="1322" mass="148712">MSPACHTHRRKARVRDTSEALSQSSTLIALSAFFILASCPGFVQSANWAQLAGKRSQNIAKPYIPQDSHLYRNADEAAYPMWTARWGHASAVYNSSLPRNDLTIEENSQRLLTLSSRLLVMGGDDRVLDDYMIKEESAKVGEPDGWKEGEPKGYGVEQKDGVKGGRTAYGSFLNDVWYSNPTSGSQDGWNVVPDSKLGDVDSSEVIQSQMSWRQSNPGRNAPASWPVTDPRYCVVDGVDKCKPTDPIYGHVAGTPLSYKDWIMCQDVFEGIRDPSVCEHDPVCDDPTTAEGAQIAYQLEQFYKPNGGKWPMEDKADVSDPDIPKCKPQVFWKKDNMWSPRRGHKAVVAGAFREPDMLYVMGGRAREYARIEDDRLVGGIMGPRVRTEPDRITVREETVLKNDVWVSEDGLGTNWKLVNPGCESPQRDVLLQTEEWEGYNAAHKNLGQLKEKCVDNSDCYGVAECISGIVPGSPDSVCVCPMWSPRENHAVAVQHAFKVTPEDVDNGVPRSLDISEDYIYVVGGFINVRKSFCGSYSCGTNGYRFYMDDAWVSNNGGADWVQFKPAFDTTATGFMGRGAHAISLISHPLIKSQPLGDKQDQLWVFGGETGDDDGKTHYLNDVWHVELPQVPCCVLNGNCDDEDHTLNEDDLEECLPGRYDWKNATMHAEWTERSGHSVVMEPPGGTNGNIQRLVLVGGNNAEEIMDDVWTWGFENPDYEDLFHECEEGEYTCKWMKDYEPGQWYRTNTGTPGSKSVYYGPGHGSPEDGVSYMPTTPQQFYFYSGSDISRLGVRVALPEPDPELGIMPPTDPKMYPQLSNDDIAQIRSVGINTLQDILDASATQILNLRGFDFPQVEERLTVGDKICDILYLARAIEEKCTVRQIQQYDMEHELPKNVNPIFSDESLVTEDAHFQWTGGGRESNSHGKVYGSSAEEEGGDDDLDIESWDGCSALMVVADDDTGGMAALEEVDFPGYGMVSIPASIRNPNNKETNDMEEIKCRQNPGARTMAAAEFFDQEVMIIGGKRDHSGDFLRDVWSRDDHMPTATLKSKPGNMVRLSEVVFEFDTDTAGASLMEYKIVDSEEKRDVIPWTLTTKTQGASVLTLLDLDWPYMSGPGTGEYLFYLRAVDPAGNVGFQFQEENVYKWTFMSPHPWGWIIGGICLGIFMLMLLYMEHRRRKKKKAMERYAIKRMRRKFKGQAKGGDDKKADWRQIAAEGGDDDKKKKKRKKKDKKKKKKKGLKDRMNDKDSKKKDKKNKKKKKKDKDKEGSSKSKDKDKKRKKDKKHSKEKDKERKKGGASTKEKDYDKKKKSGKEADKERKKQK</sequence>
<feature type="compositionally biased region" description="Basic residues" evidence="1">
    <location>
        <begin position="1251"/>
        <end position="1262"/>
    </location>
</feature>
<dbReference type="GO" id="GO:0051726">
    <property type="term" value="P:regulation of cell cycle"/>
    <property type="evidence" value="ECO:0007669"/>
    <property type="project" value="InterPro"/>
</dbReference>
<keyword evidence="2" id="KW-1133">Transmembrane helix</keyword>
<dbReference type="EMBL" id="BRYA01000420">
    <property type="protein sequence ID" value="GMI48735.1"/>
    <property type="molecule type" value="Genomic_DNA"/>
</dbReference>
<comment type="caution">
    <text evidence="3">The sequence shown here is derived from an EMBL/GenBank/DDBJ whole genome shotgun (WGS) entry which is preliminary data.</text>
</comment>
<feature type="compositionally biased region" description="Basic residues" evidence="1">
    <location>
        <begin position="1222"/>
        <end position="1239"/>
    </location>
</feature>
<evidence type="ECO:0000256" key="2">
    <source>
        <dbReference type="SAM" id="Phobius"/>
    </source>
</evidence>
<dbReference type="Gene3D" id="2.120.10.80">
    <property type="entry name" value="Kelch-type beta propeller"/>
    <property type="match status" value="1"/>
</dbReference>
<dbReference type="InterPro" id="IPR032922">
    <property type="entry name" value="SON"/>
</dbReference>
<evidence type="ECO:0000313" key="4">
    <source>
        <dbReference type="Proteomes" id="UP001165065"/>
    </source>
</evidence>
<proteinExistence type="predicted"/>
<feature type="compositionally biased region" description="Basic and acidic residues" evidence="1">
    <location>
        <begin position="1284"/>
        <end position="1322"/>
    </location>
</feature>
<dbReference type="GO" id="GO:0048024">
    <property type="term" value="P:regulation of mRNA splicing, via spliceosome"/>
    <property type="evidence" value="ECO:0007669"/>
    <property type="project" value="TreeGrafter"/>
</dbReference>
<keyword evidence="4" id="KW-1185">Reference proteome</keyword>
<name>A0A9W7GR55_9STRA</name>
<dbReference type="Proteomes" id="UP001165065">
    <property type="component" value="Unassembled WGS sequence"/>
</dbReference>
<dbReference type="PANTHER" id="PTHR46528:SF1">
    <property type="entry name" value="PROTEIN SON"/>
    <property type="match status" value="1"/>
</dbReference>
<keyword evidence="2" id="KW-0812">Transmembrane</keyword>
<evidence type="ECO:0000313" key="3">
    <source>
        <dbReference type="EMBL" id="GMI48735.1"/>
    </source>
</evidence>
<reference evidence="4" key="1">
    <citation type="journal article" date="2023" name="Commun. Biol.">
        <title>Genome analysis of Parmales, the sister group of diatoms, reveals the evolutionary specialization of diatoms from phago-mixotrophs to photoautotrophs.</title>
        <authorList>
            <person name="Ban H."/>
            <person name="Sato S."/>
            <person name="Yoshikawa S."/>
            <person name="Yamada K."/>
            <person name="Nakamura Y."/>
            <person name="Ichinomiya M."/>
            <person name="Sato N."/>
            <person name="Blanc-Mathieu R."/>
            <person name="Endo H."/>
            <person name="Kuwata A."/>
            <person name="Ogata H."/>
        </authorList>
    </citation>
    <scope>NUCLEOTIDE SEQUENCE [LARGE SCALE GENOMIC DNA]</scope>
</reference>
<accession>A0A9W7GR55</accession>
<feature type="transmembrane region" description="Helical" evidence="2">
    <location>
        <begin position="1153"/>
        <end position="1172"/>
    </location>
</feature>
<protein>
    <submittedName>
        <fullName evidence="3">Uncharacterized protein</fullName>
    </submittedName>
</protein>
<feature type="compositionally biased region" description="Basic and acidic residues" evidence="1">
    <location>
        <begin position="1240"/>
        <end position="1250"/>
    </location>
</feature>